<gene>
    <name evidence="5" type="ORF">EF807_03875</name>
</gene>
<evidence type="ECO:0000256" key="2">
    <source>
        <dbReference type="ARBA" id="ARBA00022540"/>
    </source>
</evidence>
<comment type="similarity">
    <text evidence="1 4">Belongs to the eIF-2B alpha/beta/delta subunits family.</text>
</comment>
<sequence length="300" mass="33309">MGAGEMNNITERIEEIRIDKLHGASWLSRSAVEVMRLAAKESKVSTIDGFLAELTEIAKSLMASRPSMASITNCVSRLVYEVSERSKEEKELSLLRDFTVAKADEIVRDSKRATLKVVEMGADLIEEGDRIMTCSYSSTVCQTFEMAKNKKRSFKVLIAESVGSGGRKYGKITADELEKYGIRTEIILDDAIRDDISRVNEVLVGADSILADGSLINGAPTNKLALVAKERNVPLYSICEMNKFDLRGHLELEEGFDLIPSRLITGIITEEGMIKPNEVLDCVKEVDKYVRVFTNITGEE</sequence>
<dbReference type="InterPro" id="IPR000649">
    <property type="entry name" value="IF-2B-related"/>
</dbReference>
<evidence type="ECO:0000313" key="5">
    <source>
        <dbReference type="EMBL" id="RZN69992.1"/>
    </source>
</evidence>
<dbReference type="GO" id="GO:0003743">
    <property type="term" value="F:translation initiation factor activity"/>
    <property type="evidence" value="ECO:0007669"/>
    <property type="project" value="UniProtKB-KW"/>
</dbReference>
<dbReference type="PANTHER" id="PTHR45860:SF1">
    <property type="entry name" value="TRANSLATION INITIATION FACTOR EIF-2B SUBUNIT ALPHA"/>
    <property type="match status" value="1"/>
</dbReference>
<evidence type="ECO:0000313" key="6">
    <source>
        <dbReference type="Proteomes" id="UP000320766"/>
    </source>
</evidence>
<proteinExistence type="inferred from homology"/>
<organism evidence="5 6">
    <name type="scientific">Candidatus Methanolliviera hydrocarbonicum</name>
    <dbReference type="NCBI Taxonomy" id="2491085"/>
    <lineage>
        <taxon>Archaea</taxon>
        <taxon>Methanobacteriati</taxon>
        <taxon>Methanobacteriota</taxon>
        <taxon>Candidatus Methanoliparia</taxon>
        <taxon>Candidatus Methanoliparales</taxon>
        <taxon>Candidatus Methanollivieraceae</taxon>
        <taxon>Candidatus Methanolliviera</taxon>
    </lineage>
</organism>
<dbReference type="Gene3D" id="1.20.120.420">
    <property type="entry name" value="translation initiation factor eif-2b, domain 1"/>
    <property type="match status" value="1"/>
</dbReference>
<accession>A0A520KY54</accession>
<evidence type="ECO:0000256" key="1">
    <source>
        <dbReference type="ARBA" id="ARBA00007251"/>
    </source>
</evidence>
<dbReference type="Pfam" id="PF01008">
    <property type="entry name" value="IF-2B"/>
    <property type="match status" value="1"/>
</dbReference>
<keyword evidence="3" id="KW-0648">Protein biosynthesis</keyword>
<dbReference type="AlphaFoldDB" id="A0A520KY54"/>
<dbReference type="EMBL" id="RXIL01000063">
    <property type="protein sequence ID" value="RZN69992.1"/>
    <property type="molecule type" value="Genomic_DNA"/>
</dbReference>
<keyword evidence="2 5" id="KW-0396">Initiation factor</keyword>
<name>A0A520KY54_9EURY</name>
<comment type="caution">
    <text evidence="5">The sequence shown here is derived from an EMBL/GenBank/DDBJ whole genome shotgun (WGS) entry which is preliminary data.</text>
</comment>
<dbReference type="PANTHER" id="PTHR45860">
    <property type="entry name" value="TRANSLATION INITIATION FACTOR EIF-2B SUBUNIT ALPHA"/>
    <property type="match status" value="1"/>
</dbReference>
<protein>
    <submittedName>
        <fullName evidence="5">Translation initiation factor eIF-2B</fullName>
    </submittedName>
</protein>
<dbReference type="InterPro" id="IPR037171">
    <property type="entry name" value="NagB/RpiA_transferase-like"/>
</dbReference>
<evidence type="ECO:0000256" key="4">
    <source>
        <dbReference type="RuleBase" id="RU003814"/>
    </source>
</evidence>
<dbReference type="Gene3D" id="3.40.50.10470">
    <property type="entry name" value="Translation initiation factor eif-2b, domain 2"/>
    <property type="match status" value="1"/>
</dbReference>
<dbReference type="InterPro" id="IPR051501">
    <property type="entry name" value="eIF2B_alpha/beta/delta"/>
</dbReference>
<reference evidence="5 6" key="1">
    <citation type="journal article" date="2019" name="Nat. Microbiol.">
        <title>Wide diversity of methane and short-chain alkane metabolisms in uncultured archaea.</title>
        <authorList>
            <person name="Borrel G."/>
            <person name="Adam P.S."/>
            <person name="McKay L.J."/>
            <person name="Chen L.X."/>
            <person name="Sierra-Garcia I.N."/>
            <person name="Sieber C.M."/>
            <person name="Letourneur Q."/>
            <person name="Ghozlane A."/>
            <person name="Andersen G.L."/>
            <person name="Li W.J."/>
            <person name="Hallam S.J."/>
            <person name="Muyzer G."/>
            <person name="de Oliveira V.M."/>
            <person name="Inskeep W.P."/>
            <person name="Banfield J.F."/>
            <person name="Gribaldo S."/>
        </authorList>
    </citation>
    <scope>NUCLEOTIDE SEQUENCE [LARGE SCALE GENOMIC DNA]</scope>
    <source>
        <strain evidence="5">NM1b</strain>
    </source>
</reference>
<dbReference type="Proteomes" id="UP000320766">
    <property type="component" value="Unassembled WGS sequence"/>
</dbReference>
<dbReference type="InterPro" id="IPR042529">
    <property type="entry name" value="IF_2B-like_C"/>
</dbReference>
<dbReference type="InterPro" id="IPR027363">
    <property type="entry name" value="M1Pi_N"/>
</dbReference>
<dbReference type="SUPFAM" id="SSF100950">
    <property type="entry name" value="NagB/RpiA/CoA transferase-like"/>
    <property type="match status" value="1"/>
</dbReference>
<evidence type="ECO:0000256" key="3">
    <source>
        <dbReference type="ARBA" id="ARBA00022917"/>
    </source>
</evidence>